<dbReference type="Proteomes" id="UP001488838">
    <property type="component" value="Unassembled WGS sequence"/>
</dbReference>
<protein>
    <submittedName>
        <fullName evidence="1">Uncharacterized protein</fullName>
    </submittedName>
</protein>
<proteinExistence type="predicted"/>
<organism evidence="1 2">
    <name type="scientific">Myodes glareolus</name>
    <name type="common">Bank vole</name>
    <name type="synonym">Clethrionomys glareolus</name>
    <dbReference type="NCBI Taxonomy" id="447135"/>
    <lineage>
        <taxon>Eukaryota</taxon>
        <taxon>Metazoa</taxon>
        <taxon>Chordata</taxon>
        <taxon>Craniata</taxon>
        <taxon>Vertebrata</taxon>
        <taxon>Euteleostomi</taxon>
        <taxon>Mammalia</taxon>
        <taxon>Eutheria</taxon>
        <taxon>Euarchontoglires</taxon>
        <taxon>Glires</taxon>
        <taxon>Rodentia</taxon>
        <taxon>Myomorpha</taxon>
        <taxon>Muroidea</taxon>
        <taxon>Cricetidae</taxon>
        <taxon>Arvicolinae</taxon>
        <taxon>Myodes</taxon>
    </lineage>
</organism>
<name>A0AAW0H832_MYOGA</name>
<sequence length="86" mass="10197">MRLQKAAEILSKFKSIFNISPAEVKVLQVWLLLRVNIHPEWNLPCWRRYLDILQVSCLNRLANKITCYIQSSTQPWLFTLEEARIP</sequence>
<feature type="non-terminal residue" evidence="1">
    <location>
        <position position="86"/>
    </location>
</feature>
<dbReference type="EMBL" id="JBBHLL010000781">
    <property type="protein sequence ID" value="KAK7797730.1"/>
    <property type="molecule type" value="Genomic_DNA"/>
</dbReference>
<accession>A0AAW0H832</accession>
<reference evidence="1 2" key="1">
    <citation type="journal article" date="2023" name="bioRxiv">
        <title>Conserved and derived expression patterns and positive selection on dental genes reveal complex evolutionary context of ever-growing rodent molars.</title>
        <authorList>
            <person name="Calamari Z.T."/>
            <person name="Song A."/>
            <person name="Cohen E."/>
            <person name="Akter M."/>
            <person name="Roy R.D."/>
            <person name="Hallikas O."/>
            <person name="Christensen M.M."/>
            <person name="Li P."/>
            <person name="Marangoni P."/>
            <person name="Jernvall J."/>
            <person name="Klein O.D."/>
        </authorList>
    </citation>
    <scope>NUCLEOTIDE SEQUENCE [LARGE SCALE GENOMIC DNA]</scope>
    <source>
        <strain evidence="1">V071</strain>
    </source>
</reference>
<evidence type="ECO:0000313" key="2">
    <source>
        <dbReference type="Proteomes" id="UP001488838"/>
    </source>
</evidence>
<keyword evidence="2" id="KW-1185">Reference proteome</keyword>
<dbReference type="AlphaFoldDB" id="A0AAW0H832"/>
<evidence type="ECO:0000313" key="1">
    <source>
        <dbReference type="EMBL" id="KAK7797730.1"/>
    </source>
</evidence>
<comment type="caution">
    <text evidence="1">The sequence shown here is derived from an EMBL/GenBank/DDBJ whole genome shotgun (WGS) entry which is preliminary data.</text>
</comment>
<gene>
    <name evidence="1" type="ORF">U0070_020022</name>
</gene>